<comment type="similarity">
    <text evidence="6">Belongs to the ferroportin (FP) (TC 2.A.100) family. SLC40A subfamily.</text>
</comment>
<feature type="transmembrane region" description="Helical" evidence="6">
    <location>
        <begin position="558"/>
        <end position="578"/>
    </location>
</feature>
<dbReference type="Pfam" id="PF06963">
    <property type="entry name" value="FPN1"/>
    <property type="match status" value="2"/>
</dbReference>
<feature type="transmembrane region" description="Helical" evidence="6">
    <location>
        <begin position="387"/>
        <end position="404"/>
    </location>
</feature>
<keyword evidence="4 6" id="KW-1133">Transmembrane helix</keyword>
<dbReference type="PANTHER" id="PTHR11660:SF57">
    <property type="entry name" value="SOLUTE CARRIER FAMILY 40 MEMBER"/>
    <property type="match status" value="1"/>
</dbReference>
<feature type="transmembrane region" description="Helical" evidence="6">
    <location>
        <begin position="474"/>
        <end position="497"/>
    </location>
</feature>
<keyword evidence="6" id="KW-0406">Ion transport</keyword>
<dbReference type="STRING" id="1408157.A0A1J7IP34"/>
<comment type="subcellular location">
    <subcellularLocation>
        <location evidence="1 6">Membrane</location>
        <topology evidence="1 6">Multi-pass membrane protein</topology>
    </subcellularLocation>
</comment>
<evidence type="ECO:0000256" key="6">
    <source>
        <dbReference type="RuleBase" id="RU365065"/>
    </source>
</evidence>
<gene>
    <name evidence="8" type="ORF">CONLIGDRAFT_599002</name>
</gene>
<evidence type="ECO:0000256" key="3">
    <source>
        <dbReference type="ARBA" id="ARBA00022692"/>
    </source>
</evidence>
<sequence>MEQTLSFTESPITPMSVPQYHVPPCGIGSRSQQGRLIPQTQFSSSPIFRGYRPPTSYPFPYLSFFLRLTSRTIITRSGILTSKANKGKNLMSYTPGSSTHPSRLTRGQAWNLYVSHALSTWNARGYEFAVILFTAEAYPNTLQAASLRTVIVYSALILFSSSVGRWVEISPDRLKTLSTTIIINRGSVILASVFWLLILVPTHDPEELDGPAINPLHKAVYFMAAIGLGIVERLSSSANLISMERDWVVTVAAPPGEAYDLTHLNAIMRRIDLVCKLIPPIFISGLISVAGSMRFGVIFTGLSSMTCLPIELVSARRTWNANAALQARKATPSTDDCEQEVTGKRGVIARLGEHFLGFRIYFSSSVWIPSMALAILHYNVMTWRATFITWLINVGYSLNFITLARTVGSVFEILSTVVTPIGVAYLGRDARQTRRHIVVDSERDSDETQSLLQNPNTGNKTDRGEQTVTGLKRLGFWGITWQIINLVPVFVTIWSIIPNPTTSHDISTPQPSIGPSVVLFGFLASSRLGVWVFDITTQQLTQTLVAPDERSSFAGAENSVVNVFELAGALSAILFSQIGQYKWLAMASLITVGISWAMYFIWLHTMRRL</sequence>
<feature type="transmembrane region" description="Helical" evidence="6">
    <location>
        <begin position="179"/>
        <end position="199"/>
    </location>
</feature>
<feature type="transmembrane region" description="Helical" evidence="6">
    <location>
        <begin position="277"/>
        <end position="299"/>
    </location>
</feature>
<keyword evidence="3 6" id="KW-0812">Transmembrane</keyword>
<feature type="transmembrane region" description="Helical" evidence="6">
    <location>
        <begin position="360"/>
        <end position="380"/>
    </location>
</feature>
<feature type="transmembrane region" description="Helical" evidence="6">
    <location>
        <begin position="410"/>
        <end position="427"/>
    </location>
</feature>
<proteinExistence type="inferred from homology"/>
<name>A0A1J7IP34_9PEZI</name>
<comment type="function">
    <text evidence="6">May be involved in iron transport and iron homeostasis.</text>
</comment>
<keyword evidence="2 6" id="KW-0813">Transport</keyword>
<reference evidence="8 9" key="1">
    <citation type="submission" date="2016-10" db="EMBL/GenBank/DDBJ databases">
        <title>Draft genome sequence of Coniochaeta ligniaria NRRL30616, a lignocellulolytic fungus for bioabatement of inhibitors in plant biomass hydrolysates.</title>
        <authorList>
            <consortium name="DOE Joint Genome Institute"/>
            <person name="Jimenez D.J."/>
            <person name="Hector R.E."/>
            <person name="Riley R."/>
            <person name="Sun H."/>
            <person name="Grigoriev I.V."/>
            <person name="Van Elsas J.D."/>
            <person name="Nichols N.N."/>
        </authorList>
    </citation>
    <scope>NUCLEOTIDE SEQUENCE [LARGE SCALE GENOMIC DNA]</scope>
    <source>
        <strain evidence="8 9">NRRL 30616</strain>
    </source>
</reference>
<organism evidence="8 9">
    <name type="scientific">Coniochaeta ligniaria NRRL 30616</name>
    <dbReference type="NCBI Taxonomy" id="1408157"/>
    <lineage>
        <taxon>Eukaryota</taxon>
        <taxon>Fungi</taxon>
        <taxon>Dikarya</taxon>
        <taxon>Ascomycota</taxon>
        <taxon>Pezizomycotina</taxon>
        <taxon>Sordariomycetes</taxon>
        <taxon>Sordariomycetidae</taxon>
        <taxon>Coniochaetales</taxon>
        <taxon>Coniochaetaceae</taxon>
        <taxon>Coniochaeta</taxon>
    </lineage>
</organism>
<protein>
    <recommendedName>
        <fullName evidence="6">Solute carrier family 40 member</fullName>
    </recommendedName>
</protein>
<dbReference type="GO" id="GO:0005381">
    <property type="term" value="F:iron ion transmembrane transporter activity"/>
    <property type="evidence" value="ECO:0007669"/>
    <property type="project" value="UniProtKB-UniRule"/>
</dbReference>
<dbReference type="InterPro" id="IPR009716">
    <property type="entry name" value="Ferroportin-1"/>
</dbReference>
<keyword evidence="5 6" id="KW-0472">Membrane</keyword>
<dbReference type="EMBL" id="KV875098">
    <property type="protein sequence ID" value="OIW29133.1"/>
    <property type="molecule type" value="Genomic_DNA"/>
</dbReference>
<feature type="transmembrane region" description="Helical" evidence="6">
    <location>
        <begin position="584"/>
        <end position="603"/>
    </location>
</feature>
<feature type="compositionally biased region" description="Polar residues" evidence="7">
    <location>
        <begin position="448"/>
        <end position="459"/>
    </location>
</feature>
<accession>A0A1J7IP34</accession>
<feature type="transmembrane region" description="Helical" evidence="6">
    <location>
        <begin position="517"/>
        <end position="537"/>
    </location>
</feature>
<keyword evidence="9" id="KW-1185">Reference proteome</keyword>
<dbReference type="InParanoid" id="A0A1J7IP34"/>
<evidence type="ECO:0000313" key="9">
    <source>
        <dbReference type="Proteomes" id="UP000182658"/>
    </source>
</evidence>
<dbReference type="AlphaFoldDB" id="A0A1J7IP34"/>
<dbReference type="PANTHER" id="PTHR11660">
    <property type="entry name" value="SOLUTE CARRIER FAMILY 40 MEMBER"/>
    <property type="match status" value="1"/>
</dbReference>
<dbReference type="GO" id="GO:0016020">
    <property type="term" value="C:membrane"/>
    <property type="evidence" value="ECO:0007669"/>
    <property type="project" value="UniProtKB-SubCell"/>
</dbReference>
<dbReference type="OrthoDB" id="648861at2759"/>
<evidence type="ECO:0000256" key="7">
    <source>
        <dbReference type="SAM" id="MobiDB-lite"/>
    </source>
</evidence>
<evidence type="ECO:0000256" key="1">
    <source>
        <dbReference type="ARBA" id="ARBA00004141"/>
    </source>
</evidence>
<dbReference type="Proteomes" id="UP000182658">
    <property type="component" value="Unassembled WGS sequence"/>
</dbReference>
<feature type="region of interest" description="Disordered" evidence="7">
    <location>
        <begin position="441"/>
        <end position="465"/>
    </location>
</feature>
<evidence type="ECO:0000313" key="8">
    <source>
        <dbReference type="EMBL" id="OIW29133.1"/>
    </source>
</evidence>
<evidence type="ECO:0000256" key="5">
    <source>
        <dbReference type="ARBA" id="ARBA00023136"/>
    </source>
</evidence>
<evidence type="ECO:0000256" key="4">
    <source>
        <dbReference type="ARBA" id="ARBA00022989"/>
    </source>
</evidence>
<evidence type="ECO:0000256" key="2">
    <source>
        <dbReference type="ARBA" id="ARBA00022448"/>
    </source>
</evidence>
<feature type="transmembrane region" description="Helical" evidence="6">
    <location>
        <begin position="219"/>
        <end position="235"/>
    </location>
</feature>